<proteinExistence type="predicted"/>
<sequence length="202" mass="22488">MSTRVCSEKYIHRRTTTSNASTFLPVSNPLHAAIECFCVDGHSPNSKCDIVIPRSESLYIARAIVYEADKYGTIDTQFKTSMNGFGQGGMLSAFQDLLQRLQIKFTPYLEEDFLMERVFRVVKIRDGKLIKFSEESTGCDDESEVKSEDSGDESSELSSADVKVKKVGKKKMKAIVKKNVGRLVSLKSSKKDSDSDSSDISD</sequence>
<feature type="region of interest" description="Disordered" evidence="1">
    <location>
        <begin position="139"/>
        <end position="161"/>
    </location>
</feature>
<accession>A0A9W8ZFJ5</accession>
<protein>
    <submittedName>
        <fullName evidence="2">Uncharacterized protein</fullName>
    </submittedName>
</protein>
<comment type="caution">
    <text evidence="2">The sequence shown here is derived from an EMBL/GenBank/DDBJ whole genome shotgun (WGS) entry which is preliminary data.</text>
</comment>
<evidence type="ECO:0000313" key="2">
    <source>
        <dbReference type="EMBL" id="KAJ4403929.1"/>
    </source>
</evidence>
<evidence type="ECO:0000313" key="3">
    <source>
        <dbReference type="Proteomes" id="UP001140510"/>
    </source>
</evidence>
<dbReference type="OrthoDB" id="3797979at2759"/>
<name>A0A9W8ZFJ5_9PLEO</name>
<organism evidence="2 3">
    <name type="scientific">Didymella pomorum</name>
    <dbReference type="NCBI Taxonomy" id="749634"/>
    <lineage>
        <taxon>Eukaryota</taxon>
        <taxon>Fungi</taxon>
        <taxon>Dikarya</taxon>
        <taxon>Ascomycota</taxon>
        <taxon>Pezizomycotina</taxon>
        <taxon>Dothideomycetes</taxon>
        <taxon>Pleosporomycetidae</taxon>
        <taxon>Pleosporales</taxon>
        <taxon>Pleosporineae</taxon>
        <taxon>Didymellaceae</taxon>
        <taxon>Didymella</taxon>
    </lineage>
</organism>
<gene>
    <name evidence="2" type="ORF">N0V91_006231</name>
</gene>
<dbReference type="Proteomes" id="UP001140510">
    <property type="component" value="Unassembled WGS sequence"/>
</dbReference>
<dbReference type="EMBL" id="JAPEVA010000047">
    <property type="protein sequence ID" value="KAJ4403929.1"/>
    <property type="molecule type" value="Genomic_DNA"/>
</dbReference>
<evidence type="ECO:0000256" key="1">
    <source>
        <dbReference type="SAM" id="MobiDB-lite"/>
    </source>
</evidence>
<reference evidence="2" key="1">
    <citation type="submission" date="2022-10" db="EMBL/GenBank/DDBJ databases">
        <title>Tapping the CABI collections for fungal endophytes: first genome assemblies for Collariella, Neodidymelliopsis, Ascochyta clinopodiicola, Didymella pomorum, Didymosphaeria variabile, Neocosmospora piperis and Neocucurbitaria cava.</title>
        <authorList>
            <person name="Hill R."/>
        </authorList>
    </citation>
    <scope>NUCLEOTIDE SEQUENCE</scope>
    <source>
        <strain evidence="2">IMI 355091</strain>
    </source>
</reference>
<keyword evidence="3" id="KW-1185">Reference proteome</keyword>
<dbReference type="AlphaFoldDB" id="A0A9W8ZFJ5"/>